<organism evidence="1">
    <name type="scientific">marine sediment metagenome</name>
    <dbReference type="NCBI Taxonomy" id="412755"/>
    <lineage>
        <taxon>unclassified sequences</taxon>
        <taxon>metagenomes</taxon>
        <taxon>ecological metagenomes</taxon>
    </lineage>
</organism>
<accession>X1VA29</accession>
<protein>
    <submittedName>
        <fullName evidence="1">Uncharacterized protein</fullName>
    </submittedName>
</protein>
<comment type="caution">
    <text evidence="1">The sequence shown here is derived from an EMBL/GenBank/DDBJ whole genome shotgun (WGS) entry which is preliminary data.</text>
</comment>
<sequence>MMGAEGLHGWMDRKISEHRYGLSFYVPDSTELSDPNNPDVAYYLR</sequence>
<name>X1VA29_9ZZZZ</name>
<gene>
    <name evidence="1" type="ORF">S12H4_28336</name>
</gene>
<reference evidence="1" key="1">
    <citation type="journal article" date="2014" name="Front. Microbiol.">
        <title>High frequency of phylogenetically diverse reductive dehalogenase-homologous genes in deep subseafloor sedimentary metagenomes.</title>
        <authorList>
            <person name="Kawai M."/>
            <person name="Futagami T."/>
            <person name="Toyoda A."/>
            <person name="Takaki Y."/>
            <person name="Nishi S."/>
            <person name="Hori S."/>
            <person name="Arai W."/>
            <person name="Tsubouchi T."/>
            <person name="Morono Y."/>
            <person name="Uchiyama I."/>
            <person name="Ito T."/>
            <person name="Fujiyama A."/>
            <person name="Inagaki F."/>
            <person name="Takami H."/>
        </authorList>
    </citation>
    <scope>NUCLEOTIDE SEQUENCE</scope>
    <source>
        <strain evidence="1">Expedition CK06-06</strain>
    </source>
</reference>
<proteinExistence type="predicted"/>
<evidence type="ECO:0000313" key="1">
    <source>
        <dbReference type="EMBL" id="GAJ02460.1"/>
    </source>
</evidence>
<dbReference type="EMBL" id="BARW01016245">
    <property type="protein sequence ID" value="GAJ02460.1"/>
    <property type="molecule type" value="Genomic_DNA"/>
</dbReference>
<feature type="non-terminal residue" evidence="1">
    <location>
        <position position="45"/>
    </location>
</feature>
<dbReference type="AlphaFoldDB" id="X1VA29"/>